<organism evidence="2 3">
    <name type="scientific">Rubripirellula obstinata</name>
    <dbReference type="NCBI Taxonomy" id="406547"/>
    <lineage>
        <taxon>Bacteria</taxon>
        <taxon>Pseudomonadati</taxon>
        <taxon>Planctomycetota</taxon>
        <taxon>Planctomycetia</taxon>
        <taxon>Pirellulales</taxon>
        <taxon>Pirellulaceae</taxon>
        <taxon>Rubripirellula</taxon>
    </lineage>
</organism>
<dbReference type="InterPro" id="IPR002372">
    <property type="entry name" value="PQQ_rpt_dom"/>
</dbReference>
<keyword evidence="3" id="KW-1185">Reference proteome</keyword>
<dbReference type="RefSeq" id="WP_068267036.1">
    <property type="nucleotide sequence ID" value="NZ_LWSK01000150.1"/>
</dbReference>
<protein>
    <submittedName>
        <fullName evidence="2">Outer membrane biogenesis protein BamB</fullName>
    </submittedName>
</protein>
<dbReference type="SMART" id="SM00564">
    <property type="entry name" value="PQQ"/>
    <property type="match status" value="3"/>
</dbReference>
<feature type="domain" description="Pyrrolo-quinoline quinone repeat" evidence="1">
    <location>
        <begin position="125"/>
        <end position="292"/>
    </location>
</feature>
<name>A0A5B1CFZ9_9BACT</name>
<evidence type="ECO:0000313" key="3">
    <source>
        <dbReference type="Proteomes" id="UP000322699"/>
    </source>
</evidence>
<dbReference type="EMBL" id="VRLW01000001">
    <property type="protein sequence ID" value="KAA1259466.1"/>
    <property type="molecule type" value="Genomic_DNA"/>
</dbReference>
<dbReference type="Pfam" id="PF13360">
    <property type="entry name" value="PQQ_2"/>
    <property type="match status" value="2"/>
</dbReference>
<comment type="caution">
    <text evidence="2">The sequence shown here is derived from an EMBL/GenBank/DDBJ whole genome shotgun (WGS) entry which is preliminary data.</text>
</comment>
<dbReference type="Proteomes" id="UP000322699">
    <property type="component" value="Unassembled WGS sequence"/>
</dbReference>
<gene>
    <name evidence="2" type="ORF">LF1_20000</name>
</gene>
<evidence type="ECO:0000313" key="2">
    <source>
        <dbReference type="EMBL" id="KAA1259466.1"/>
    </source>
</evidence>
<dbReference type="AlphaFoldDB" id="A0A5B1CFZ9"/>
<evidence type="ECO:0000259" key="1">
    <source>
        <dbReference type="Pfam" id="PF13360"/>
    </source>
</evidence>
<dbReference type="SUPFAM" id="SSF50998">
    <property type="entry name" value="Quinoprotein alcohol dehydrogenase-like"/>
    <property type="match status" value="1"/>
</dbReference>
<sequence length="368" mass="40668">MPQQFPDQPNVLWEQSLTHAGLGGIAATSKYVVFGDRDDDDFHDVFRCLDADSGEPIWEVQRLAIDSLDYGNSPRATPLIVGQYVYCRGAHGHLLCLRLADGQVVWERNFRDEFPVPDELPWGYCGSPLMVDQKLIVATGNPDASLLALNPINGEVIWKSPGRPLGYGSLIAGNFRGVKQVVGHDQTTLGGWDLKTGQRLWTIEPKVDGDFNVPTPLVIPGADGSNQLMVATENNGIRLYRFDSSGIAIDPPAIDSQKLRTDMTTPIVVGSNVFCVKTFLYCLDAASLKEKWRLRDKAIGDYASLLASPDRLLVIGKGELLLFASDGEKELISRMRVFPENQTLYSFPAMVGRRLYVRGSHAVKCLQF</sequence>
<dbReference type="InterPro" id="IPR011047">
    <property type="entry name" value="Quinoprotein_ADH-like_sf"/>
</dbReference>
<feature type="domain" description="Pyrrolo-quinoline quinone repeat" evidence="1">
    <location>
        <begin position="11"/>
        <end position="110"/>
    </location>
</feature>
<dbReference type="PANTHER" id="PTHR34512">
    <property type="entry name" value="CELL SURFACE PROTEIN"/>
    <property type="match status" value="1"/>
</dbReference>
<dbReference type="PANTHER" id="PTHR34512:SF30">
    <property type="entry name" value="OUTER MEMBRANE PROTEIN ASSEMBLY FACTOR BAMB"/>
    <property type="match status" value="1"/>
</dbReference>
<reference evidence="2 3" key="1">
    <citation type="submission" date="2019-08" db="EMBL/GenBank/DDBJ databases">
        <title>Deep-cultivation of Planctomycetes and their phenomic and genomic characterization uncovers novel biology.</title>
        <authorList>
            <person name="Wiegand S."/>
            <person name="Jogler M."/>
            <person name="Boedeker C."/>
            <person name="Pinto D."/>
            <person name="Vollmers J."/>
            <person name="Rivas-Marin E."/>
            <person name="Kohn T."/>
            <person name="Peeters S.H."/>
            <person name="Heuer A."/>
            <person name="Rast P."/>
            <person name="Oberbeckmann S."/>
            <person name="Bunk B."/>
            <person name="Jeske O."/>
            <person name="Meyerdierks A."/>
            <person name="Storesund J.E."/>
            <person name="Kallscheuer N."/>
            <person name="Luecker S."/>
            <person name="Lage O.M."/>
            <person name="Pohl T."/>
            <person name="Merkel B.J."/>
            <person name="Hornburger P."/>
            <person name="Mueller R.-W."/>
            <person name="Bruemmer F."/>
            <person name="Labrenz M."/>
            <person name="Spormann A.M."/>
            <person name="Op Den Camp H."/>
            <person name="Overmann J."/>
            <person name="Amann R."/>
            <person name="Jetten M.S.M."/>
            <person name="Mascher T."/>
            <person name="Medema M.H."/>
            <person name="Devos D.P."/>
            <person name="Kaster A.-K."/>
            <person name="Ovreas L."/>
            <person name="Rohde M."/>
            <person name="Galperin M.Y."/>
            <person name="Jogler C."/>
        </authorList>
    </citation>
    <scope>NUCLEOTIDE SEQUENCE [LARGE SCALE GENOMIC DNA]</scope>
    <source>
        <strain evidence="2 3">LF1</strain>
    </source>
</reference>
<dbReference type="OrthoDB" id="269683at2"/>
<dbReference type="InterPro" id="IPR018391">
    <property type="entry name" value="PQQ_b-propeller_rpt"/>
</dbReference>
<proteinExistence type="predicted"/>
<dbReference type="InterPro" id="IPR015943">
    <property type="entry name" value="WD40/YVTN_repeat-like_dom_sf"/>
</dbReference>
<accession>A0A5B1CFZ9</accession>
<dbReference type="Gene3D" id="2.130.10.10">
    <property type="entry name" value="YVTN repeat-like/Quinoprotein amine dehydrogenase"/>
    <property type="match status" value="1"/>
</dbReference>